<gene>
    <name evidence="2" type="ORF">ACFQJ4_15295</name>
</gene>
<accession>A0ABD5ZU98</accession>
<dbReference type="AlphaFoldDB" id="A0ABD5ZU98"/>
<organism evidence="2 3">
    <name type="scientific">Halosegnis marinus</name>
    <dbReference type="NCBI Taxonomy" id="3034023"/>
    <lineage>
        <taxon>Archaea</taxon>
        <taxon>Methanobacteriati</taxon>
        <taxon>Methanobacteriota</taxon>
        <taxon>Stenosarchaea group</taxon>
        <taxon>Halobacteria</taxon>
        <taxon>Halobacteriales</taxon>
        <taxon>Natronomonadaceae</taxon>
        <taxon>Halosegnis</taxon>
    </lineage>
</organism>
<dbReference type="Proteomes" id="UP001596398">
    <property type="component" value="Unassembled WGS sequence"/>
</dbReference>
<dbReference type="GeneID" id="79268402"/>
<feature type="compositionally biased region" description="Pro residues" evidence="1">
    <location>
        <begin position="40"/>
        <end position="52"/>
    </location>
</feature>
<dbReference type="RefSeq" id="WP_276236256.1">
    <property type="nucleotide sequence ID" value="NZ_CP119803.1"/>
</dbReference>
<keyword evidence="3" id="KW-1185">Reference proteome</keyword>
<feature type="region of interest" description="Disordered" evidence="1">
    <location>
        <begin position="38"/>
        <end position="88"/>
    </location>
</feature>
<evidence type="ECO:0000313" key="3">
    <source>
        <dbReference type="Proteomes" id="UP001596398"/>
    </source>
</evidence>
<proteinExistence type="predicted"/>
<dbReference type="EMBL" id="JBHTAP010000002">
    <property type="protein sequence ID" value="MFC7236664.1"/>
    <property type="molecule type" value="Genomic_DNA"/>
</dbReference>
<reference evidence="2 3" key="1">
    <citation type="journal article" date="2019" name="Int. J. Syst. Evol. Microbiol.">
        <title>The Global Catalogue of Microorganisms (GCM) 10K type strain sequencing project: providing services to taxonomists for standard genome sequencing and annotation.</title>
        <authorList>
            <consortium name="The Broad Institute Genomics Platform"/>
            <consortium name="The Broad Institute Genome Sequencing Center for Infectious Disease"/>
            <person name="Wu L."/>
            <person name="Ma J."/>
        </authorList>
    </citation>
    <scope>NUCLEOTIDE SEQUENCE [LARGE SCALE GENOMIC DNA]</scope>
    <source>
        <strain evidence="2 3">DT85</strain>
    </source>
</reference>
<sequence length="227" mass="23696">MRSQAGTRVGARALAVMFALLLATSMVAPAIALSGTKAPATPPGAPPAPHAPAPALGGADTDTFASVPVNNTTTTTDDVEWDGPASSVTSGLPAAIQSEFNDISADDFAGVQATDAADSLTVELTFDGDSVDPDFAMNFTSDRDIGRVVGIPQQALEQALGRTPAFATVVNSETDERTTQPIRYVEANAQTYALVRFEHFSTNTVYFEGVCLSPPTRRRMAPHGPTI</sequence>
<evidence type="ECO:0000313" key="2">
    <source>
        <dbReference type="EMBL" id="MFC7236664.1"/>
    </source>
</evidence>
<name>A0ABD5ZU98_9EURY</name>
<protein>
    <submittedName>
        <fullName evidence="2">Uncharacterized protein</fullName>
    </submittedName>
</protein>
<evidence type="ECO:0000256" key="1">
    <source>
        <dbReference type="SAM" id="MobiDB-lite"/>
    </source>
</evidence>
<comment type="caution">
    <text evidence="2">The sequence shown here is derived from an EMBL/GenBank/DDBJ whole genome shotgun (WGS) entry which is preliminary data.</text>
</comment>